<evidence type="ECO:0000313" key="5">
    <source>
        <dbReference type="EMBL" id="KAK4876053.1"/>
    </source>
</evidence>
<keyword evidence="1" id="KW-0472">Membrane</keyword>
<evidence type="ECO:0000313" key="6">
    <source>
        <dbReference type="Proteomes" id="UP001353858"/>
    </source>
</evidence>
<proteinExistence type="predicted"/>
<evidence type="ECO:0000259" key="3">
    <source>
        <dbReference type="Pfam" id="PF06211"/>
    </source>
</evidence>
<keyword evidence="2" id="KW-0732">Signal</keyword>
<dbReference type="EMBL" id="JARPUR010000005">
    <property type="protein sequence ID" value="KAK4876053.1"/>
    <property type="molecule type" value="Genomic_DNA"/>
</dbReference>
<evidence type="ECO:0000256" key="2">
    <source>
        <dbReference type="SAM" id="SignalP"/>
    </source>
</evidence>
<dbReference type="AlphaFoldDB" id="A0AAN7P5H9"/>
<dbReference type="InterPro" id="IPR045860">
    <property type="entry name" value="Snake_toxin-like_sf"/>
</dbReference>
<keyword evidence="1" id="KW-0812">Transmembrane</keyword>
<dbReference type="PANTHER" id="PTHR15505:SF1">
    <property type="entry name" value="BMP AND ACTIVIN MEMBRANE-BOUND INHIBITOR HOMOLOG"/>
    <property type="match status" value="1"/>
</dbReference>
<gene>
    <name evidence="5" type="ORF">RN001_012475</name>
</gene>
<dbReference type="Pfam" id="PF06211">
    <property type="entry name" value="BAMBI"/>
    <property type="match status" value="1"/>
</dbReference>
<keyword evidence="1" id="KW-1133">Transmembrane helix</keyword>
<name>A0AAN7P5H9_9COLE</name>
<accession>A0AAN7P5H9</accession>
<dbReference type="Gene3D" id="2.10.60.10">
    <property type="entry name" value="CD59"/>
    <property type="match status" value="1"/>
</dbReference>
<reference evidence="6" key="1">
    <citation type="submission" date="2023-01" db="EMBL/GenBank/DDBJ databases">
        <title>Key to firefly adult light organ development and bioluminescence: homeobox transcription factors regulate luciferase expression and transportation to peroxisome.</title>
        <authorList>
            <person name="Fu X."/>
        </authorList>
    </citation>
    <scope>NUCLEOTIDE SEQUENCE [LARGE SCALE GENOMIC DNA]</scope>
</reference>
<feature type="transmembrane region" description="Helical" evidence="1">
    <location>
        <begin position="188"/>
        <end position="213"/>
    </location>
</feature>
<dbReference type="GO" id="GO:0005109">
    <property type="term" value="F:frizzled binding"/>
    <property type="evidence" value="ECO:0007669"/>
    <property type="project" value="TreeGrafter"/>
</dbReference>
<comment type="caution">
    <text evidence="5">The sequence shown here is derived from an EMBL/GenBank/DDBJ whole genome shotgun (WGS) entry which is preliminary data.</text>
</comment>
<feature type="domain" description="BMP and activin membrane-bound inhibitor C-terminal" evidence="4">
    <location>
        <begin position="182"/>
        <end position="244"/>
    </location>
</feature>
<dbReference type="InterPro" id="IPR045806">
    <property type="entry name" value="BAMBI_C"/>
</dbReference>
<dbReference type="CDD" id="cd23576">
    <property type="entry name" value="TFP_LU_ECD_BAMBI"/>
    <property type="match status" value="1"/>
</dbReference>
<evidence type="ECO:0000259" key="4">
    <source>
        <dbReference type="Pfam" id="PF19337"/>
    </source>
</evidence>
<feature type="chain" id="PRO_5042868839" description="BMP and activin membrane-bound inhibitor homolog" evidence="2">
    <location>
        <begin position="18"/>
        <end position="367"/>
    </location>
</feature>
<dbReference type="InterPro" id="IPR045807">
    <property type="entry name" value="BAMBI_N"/>
</dbReference>
<organism evidence="5 6">
    <name type="scientific">Aquatica leii</name>
    <dbReference type="NCBI Taxonomy" id="1421715"/>
    <lineage>
        <taxon>Eukaryota</taxon>
        <taxon>Metazoa</taxon>
        <taxon>Ecdysozoa</taxon>
        <taxon>Arthropoda</taxon>
        <taxon>Hexapoda</taxon>
        <taxon>Insecta</taxon>
        <taxon>Pterygota</taxon>
        <taxon>Neoptera</taxon>
        <taxon>Endopterygota</taxon>
        <taxon>Coleoptera</taxon>
        <taxon>Polyphaga</taxon>
        <taxon>Elateriformia</taxon>
        <taxon>Elateroidea</taxon>
        <taxon>Lampyridae</taxon>
        <taxon>Luciolinae</taxon>
        <taxon>Aquatica</taxon>
    </lineage>
</organism>
<dbReference type="PANTHER" id="PTHR15505">
    <property type="entry name" value="RIIA DOMAIN-CONTAINING PROTEIN 1"/>
    <property type="match status" value="1"/>
</dbReference>
<feature type="signal peptide" evidence="2">
    <location>
        <begin position="1"/>
        <end position="17"/>
    </location>
</feature>
<dbReference type="Pfam" id="PF19337">
    <property type="entry name" value="BAMBI_C"/>
    <property type="match status" value="1"/>
</dbReference>
<evidence type="ECO:0008006" key="7">
    <source>
        <dbReference type="Google" id="ProtNLM"/>
    </source>
</evidence>
<evidence type="ECO:0000256" key="1">
    <source>
        <dbReference type="SAM" id="Phobius"/>
    </source>
</evidence>
<feature type="domain" description="BMP and activin membrane-bound inhibitor N-terminal" evidence="3">
    <location>
        <begin position="56"/>
        <end position="144"/>
    </location>
</feature>
<dbReference type="Proteomes" id="UP001353858">
    <property type="component" value="Unassembled WGS sequence"/>
</dbReference>
<protein>
    <recommendedName>
        <fullName evidence="7">BMP and activin membrane-bound inhibitor homolog</fullName>
    </recommendedName>
</protein>
<sequence>MAYLCVFLILLVHPISGSEGEQIVINKSIRLESAEPSPPTAPAAPSPWVRFSPEYVRCFCNLPACISTGYMCKSSGGGCFSELLDQANQGDYKGIHGCLELLNDRNQRKWCENNPTSSTSKSHYRKKLHSKSLLLCCYHDMCNHADSPETKVLLNDTVLGAISNETDNRIVETVGTKQDSTLYTESEVWFRAATIAVPICGAVILLALILLAVKLLRTESSNNQSHNHKLGILPYSYTISSDRKHCEKQPGYQHHNIIHPDLFLKDSHHNPVYLSETEDVQAQSYVPLLIQDDIRSVEKNCDKKNEANAKLNFMQELEQCSVTNGEDPKHLFHKNTDLHIGRNIIQECNLENGQETMNKVYDKECLP</sequence>
<keyword evidence="6" id="KW-1185">Reference proteome</keyword>